<dbReference type="GO" id="GO:0006508">
    <property type="term" value="P:proteolysis"/>
    <property type="evidence" value="ECO:0007669"/>
    <property type="project" value="UniProtKB-UniRule"/>
</dbReference>
<evidence type="ECO:0000256" key="4">
    <source>
        <dbReference type="ARBA" id="ARBA00022670"/>
    </source>
</evidence>
<dbReference type="InterPro" id="IPR015943">
    <property type="entry name" value="WD40/YVTN_repeat-like_dom_sf"/>
</dbReference>
<reference evidence="14 15" key="1">
    <citation type="submission" date="2019-12" db="EMBL/GenBank/DDBJ databases">
        <title>Genomic-based taxomic classification of the family Erythrobacteraceae.</title>
        <authorList>
            <person name="Xu L."/>
        </authorList>
    </citation>
    <scope>NUCLEOTIDE SEQUENCE [LARGE SCALE GENOMIC DNA]</scope>
    <source>
        <strain evidence="14 15">LMG 29519</strain>
    </source>
</reference>
<protein>
    <recommendedName>
        <fullName evidence="7">Tricorn protease homolog</fullName>
        <ecNumber evidence="7">3.4.21.-</ecNumber>
    </recommendedName>
</protein>
<dbReference type="Gene3D" id="2.120.10.60">
    <property type="entry name" value="Tricorn protease N-terminal domain"/>
    <property type="match status" value="1"/>
</dbReference>
<dbReference type="SUPFAM" id="SSF50156">
    <property type="entry name" value="PDZ domain-like"/>
    <property type="match status" value="1"/>
</dbReference>
<comment type="similarity">
    <text evidence="2 7">Belongs to the peptidase S41B family.</text>
</comment>
<dbReference type="CDD" id="cd07562">
    <property type="entry name" value="Peptidase_S41_TRI"/>
    <property type="match status" value="1"/>
</dbReference>
<evidence type="ECO:0000256" key="1">
    <source>
        <dbReference type="ARBA" id="ARBA00004496"/>
    </source>
</evidence>
<dbReference type="Gene3D" id="3.30.750.44">
    <property type="match status" value="1"/>
</dbReference>
<dbReference type="PANTHER" id="PTHR43253">
    <property type="entry name" value="TRICORN PROTEASE HOMOLOG 2-RELATED"/>
    <property type="match status" value="1"/>
</dbReference>
<dbReference type="InterPro" id="IPR029045">
    <property type="entry name" value="ClpP/crotonase-like_dom_sf"/>
</dbReference>
<evidence type="ECO:0000256" key="5">
    <source>
        <dbReference type="ARBA" id="ARBA00022801"/>
    </source>
</evidence>
<dbReference type="Pfam" id="PF26549">
    <property type="entry name" value="Tricorn_N"/>
    <property type="match status" value="1"/>
</dbReference>
<evidence type="ECO:0000256" key="2">
    <source>
        <dbReference type="ARBA" id="ARBA00008524"/>
    </source>
</evidence>
<keyword evidence="5 7" id="KW-0378">Hydrolase</keyword>
<evidence type="ECO:0000256" key="8">
    <source>
        <dbReference type="PIRSR" id="PIRSR036421-1"/>
    </source>
</evidence>
<evidence type="ECO:0000256" key="6">
    <source>
        <dbReference type="ARBA" id="ARBA00022825"/>
    </source>
</evidence>
<feature type="active site" description="Charge relay system" evidence="8">
    <location>
        <position position="1039"/>
    </location>
</feature>
<dbReference type="RefSeq" id="WP_160615217.1">
    <property type="nucleotide sequence ID" value="NZ_WTYR01000001.1"/>
</dbReference>
<sequence>MKRIAASVVSLLAIAASTPAFADEGYYQYPTARGDVLVFASEGDLWRASRDGGAAIRLTNHEEEESNAHLSPDGTMVAFNAGYDSGNDVYVMPVAGGAPTRVTFLGGSVQTVGWTPDGKVVFATTNDEGGLGEVLHTVSPDGGDPQAIALWRANDATFGSDGTLFFARRGLYARARDNAVMYRGGGTAQLWKWRMGSNGEATQLLPDFAAGIRMSMAYGGRIYFVANESGADAVWSVAEDGSGVRQESEEMPFPVLQATIDNGEVFLQNGADIHVFSTTAKSMRKLSIDIVTDREQTRERAIANPLENMTAARMTPSGESVAITARGRVALGFPKQRRRIEFPVPLDARARDAVEGPDGTYVYLILDQDVHGDLYRMPADGTGEPEPVTQGYDTYIWGFDVAPDGKTIIAWDKAARLTKVDIATGRVTQLAKNRTGNDSPFSSISFSPDGKYIAYSEDLVGGSGGRGAIFVQDLATGRRVQATSAKYNDYAPAFAHDGAWLYFVSDRNFAPDPGHPWGDRNMGTSFPDRGEIYALQLDPEAEFRFTDENELSGADEPEELETGDAEDEDAKDESDKKDDEAKSARIVLAGLADRLYKVPGASGVGGMLYANEGFLYTGRDRDVVSIKIDRDDPEIETFAPKAGAFELSRDGKTAMVLGGSPGNPVIALVPAGAKMPGDLDGTQVRVGDWKLQVDPEAEWHQMFVDAWRMHRDFAYDPKLRGLDWEAVRTRIEPLVDRIGSRSELNAILGQMAAPLGILHSQVRAGDVPRDEENVQSAYLGAELTPVDGGVRIDRIFLNDRDLVSMRPPLARPGVDVRNGDVITRVDGRAVRDMEDLAQALAGKVGQEVRLDMQRGGASVSTIVQPMDGGGDYMARWYDRVEHKKTQTSQLSNGNVGYIALKAMGGDDVATFAREFYSQLDKDGMIIDVRGNNGGNVDSVIITQLLRRAWAFWATEGGTPYTNMQDAYRGHIAVLIDERTYSDGETFAAGIKSLGIGPLIGKRTAGAGIWLSGRNPLTDNGMVRIAEYAQYGLDGRWLVEGWGVSPDIAVENPPHATYAGEDAQLAAAVNWLEAKIAAEPIAPLVPQPLPPVGTPARDPQVLD</sequence>
<dbReference type="PIRSF" id="PIRSF036421">
    <property type="entry name" value="Tricorn_protease"/>
    <property type="match status" value="1"/>
</dbReference>
<evidence type="ECO:0000259" key="13">
    <source>
        <dbReference type="SMART" id="SM00245"/>
    </source>
</evidence>
<evidence type="ECO:0000259" key="12">
    <source>
        <dbReference type="SMART" id="SM00228"/>
    </source>
</evidence>
<feature type="compositionally biased region" description="Acidic residues" evidence="10">
    <location>
        <begin position="548"/>
        <end position="572"/>
    </location>
</feature>
<dbReference type="InterPro" id="IPR005151">
    <property type="entry name" value="Tail-specific_protease"/>
</dbReference>
<comment type="function">
    <text evidence="7">Degrades oligopeptides.</text>
</comment>
<dbReference type="GO" id="GO:0005737">
    <property type="term" value="C:cytoplasm"/>
    <property type="evidence" value="ECO:0007669"/>
    <property type="project" value="UniProtKB-SubCell"/>
</dbReference>
<dbReference type="SUPFAM" id="SSF82171">
    <property type="entry name" value="DPP6 N-terminal domain-like"/>
    <property type="match status" value="1"/>
</dbReference>
<accession>A0A6I4U158</accession>
<feature type="site" description="Transition state stabilizer; via amide nitrogen" evidence="9">
    <location>
        <position position="982"/>
    </location>
</feature>
<dbReference type="SMART" id="SM00245">
    <property type="entry name" value="TSPc"/>
    <property type="match status" value="1"/>
</dbReference>
<feature type="region of interest" description="Disordered" evidence="10">
    <location>
        <begin position="548"/>
        <end position="581"/>
    </location>
</feature>
<evidence type="ECO:0000256" key="9">
    <source>
        <dbReference type="PIRSR" id="PIRSR036421-3"/>
    </source>
</evidence>
<dbReference type="SMART" id="SM00228">
    <property type="entry name" value="PDZ"/>
    <property type="match status" value="1"/>
</dbReference>
<evidence type="ECO:0000313" key="15">
    <source>
        <dbReference type="Proteomes" id="UP000429229"/>
    </source>
</evidence>
<evidence type="ECO:0000256" key="11">
    <source>
        <dbReference type="SAM" id="SignalP"/>
    </source>
</evidence>
<dbReference type="Gene3D" id="2.130.10.10">
    <property type="entry name" value="YVTN repeat-like/Quinoprotein amine dehydrogenase"/>
    <property type="match status" value="1"/>
</dbReference>
<feature type="signal peptide" evidence="11">
    <location>
        <begin position="1"/>
        <end position="22"/>
    </location>
</feature>
<feature type="active site" description="Nucleophile" evidence="8">
    <location>
        <position position="981"/>
    </location>
</feature>
<keyword evidence="15" id="KW-1185">Reference proteome</keyword>
<dbReference type="GO" id="GO:0008236">
    <property type="term" value="F:serine-type peptidase activity"/>
    <property type="evidence" value="ECO:0007669"/>
    <property type="project" value="UniProtKB-UniRule"/>
</dbReference>
<comment type="caution">
    <text evidence="14">The sequence shown here is derived from an EMBL/GenBank/DDBJ whole genome shotgun (WGS) entry which is preliminary data.</text>
</comment>
<feature type="domain" description="PDZ" evidence="12">
    <location>
        <begin position="777"/>
        <end position="856"/>
    </location>
</feature>
<dbReference type="Pfam" id="PF14685">
    <property type="entry name" value="PDZ_Tricorn"/>
    <property type="match status" value="1"/>
</dbReference>
<dbReference type="Pfam" id="PF26550">
    <property type="entry name" value="Tricorn_2nd"/>
    <property type="match status" value="1"/>
</dbReference>
<evidence type="ECO:0000256" key="10">
    <source>
        <dbReference type="SAM" id="MobiDB-lite"/>
    </source>
</evidence>
<evidence type="ECO:0000313" key="14">
    <source>
        <dbReference type="EMBL" id="MXP08685.1"/>
    </source>
</evidence>
<evidence type="ECO:0000256" key="7">
    <source>
        <dbReference type="PIRNR" id="PIRNR036421"/>
    </source>
</evidence>
<dbReference type="EC" id="3.4.21.-" evidence="7"/>
<keyword evidence="11" id="KW-0732">Signal</keyword>
<dbReference type="AlphaFoldDB" id="A0A6I4U158"/>
<keyword evidence="3 7" id="KW-0963">Cytoplasm</keyword>
<dbReference type="EMBL" id="WTYR01000001">
    <property type="protein sequence ID" value="MXP08685.1"/>
    <property type="molecule type" value="Genomic_DNA"/>
</dbReference>
<keyword evidence="6 7" id="KW-0720">Serine protease</keyword>
<dbReference type="PANTHER" id="PTHR43253:SF1">
    <property type="entry name" value="TRICORN PROTEASE HOMOLOG 2-RELATED"/>
    <property type="match status" value="1"/>
</dbReference>
<dbReference type="InterPro" id="IPR036034">
    <property type="entry name" value="PDZ_sf"/>
</dbReference>
<name>A0A6I4U158_9SPHN</name>
<dbReference type="SUPFAM" id="SSF69304">
    <property type="entry name" value="Tricorn protease N-terminal domain"/>
    <property type="match status" value="1"/>
</dbReference>
<dbReference type="Pfam" id="PF14684">
    <property type="entry name" value="Tricorn_C1"/>
    <property type="match status" value="1"/>
</dbReference>
<dbReference type="Gene3D" id="2.30.42.10">
    <property type="match status" value="1"/>
</dbReference>
<dbReference type="OrthoDB" id="9812068at2"/>
<feature type="domain" description="Tail specific protease" evidence="13">
    <location>
        <begin position="845"/>
        <end position="1050"/>
    </location>
</feature>
<dbReference type="Gene3D" id="3.90.226.10">
    <property type="entry name" value="2-enoyl-CoA Hydratase, Chain A, domain 1"/>
    <property type="match status" value="1"/>
</dbReference>
<dbReference type="Pfam" id="PF03572">
    <property type="entry name" value="Peptidase_S41"/>
    <property type="match status" value="1"/>
</dbReference>
<organism evidence="14 15">
    <name type="scientific">Alteriqipengyuania halimionae</name>
    <dbReference type="NCBI Taxonomy" id="1926630"/>
    <lineage>
        <taxon>Bacteria</taxon>
        <taxon>Pseudomonadati</taxon>
        <taxon>Pseudomonadota</taxon>
        <taxon>Alphaproteobacteria</taxon>
        <taxon>Sphingomonadales</taxon>
        <taxon>Erythrobacteraceae</taxon>
        <taxon>Alteriqipengyuania</taxon>
    </lineage>
</organism>
<dbReference type="InterPro" id="IPR012393">
    <property type="entry name" value="Tricorn_protease"/>
</dbReference>
<gene>
    <name evidence="14" type="ORF">GRI68_00625</name>
</gene>
<dbReference type="InterPro" id="IPR029414">
    <property type="entry name" value="Tricorn_PDZ"/>
</dbReference>
<comment type="subcellular location">
    <subcellularLocation>
        <location evidence="1 7">Cytoplasm</location>
    </subcellularLocation>
</comment>
<feature type="chain" id="PRO_5026321595" description="Tricorn protease homolog" evidence="11">
    <location>
        <begin position="23"/>
        <end position="1102"/>
    </location>
</feature>
<evidence type="ECO:0000256" key="3">
    <source>
        <dbReference type="ARBA" id="ARBA00022490"/>
    </source>
</evidence>
<dbReference type="InterPro" id="IPR001478">
    <property type="entry name" value="PDZ"/>
</dbReference>
<proteinExistence type="inferred from homology"/>
<keyword evidence="4 7" id="KW-0645">Protease</keyword>
<dbReference type="InterPro" id="IPR028204">
    <property type="entry name" value="Tricorn_C1"/>
</dbReference>
<feature type="active site" description="Charge relay system" evidence="8">
    <location>
        <position position="759"/>
    </location>
</feature>
<dbReference type="Proteomes" id="UP000429229">
    <property type="component" value="Unassembled WGS sequence"/>
</dbReference>
<dbReference type="SUPFAM" id="SSF52096">
    <property type="entry name" value="ClpP/crotonase"/>
    <property type="match status" value="1"/>
</dbReference>